<dbReference type="Proteomes" id="UP000276133">
    <property type="component" value="Unassembled WGS sequence"/>
</dbReference>
<protein>
    <submittedName>
        <fullName evidence="2">Uncharacterized protein</fullName>
    </submittedName>
</protein>
<keyword evidence="1" id="KW-1133">Transmembrane helix</keyword>
<keyword evidence="1" id="KW-0472">Membrane</keyword>
<gene>
    <name evidence="2" type="ORF">BpHYR1_032489</name>
</gene>
<comment type="caution">
    <text evidence="2">The sequence shown here is derived from an EMBL/GenBank/DDBJ whole genome shotgun (WGS) entry which is preliminary data.</text>
</comment>
<evidence type="ECO:0000313" key="2">
    <source>
        <dbReference type="EMBL" id="RNA11938.1"/>
    </source>
</evidence>
<keyword evidence="1" id="KW-0812">Transmembrane</keyword>
<sequence>MSAKTLQKLCSELAKLIRKLFNRVHYAENCRKKSINSINNTPTSWLFYTGAFLVFEFAVKLMKNHEKFATFGHTND</sequence>
<organism evidence="2 3">
    <name type="scientific">Brachionus plicatilis</name>
    <name type="common">Marine rotifer</name>
    <name type="synonym">Brachionus muelleri</name>
    <dbReference type="NCBI Taxonomy" id="10195"/>
    <lineage>
        <taxon>Eukaryota</taxon>
        <taxon>Metazoa</taxon>
        <taxon>Spiralia</taxon>
        <taxon>Gnathifera</taxon>
        <taxon>Rotifera</taxon>
        <taxon>Eurotatoria</taxon>
        <taxon>Monogononta</taxon>
        <taxon>Pseudotrocha</taxon>
        <taxon>Ploima</taxon>
        <taxon>Brachionidae</taxon>
        <taxon>Brachionus</taxon>
    </lineage>
</organism>
<evidence type="ECO:0000313" key="3">
    <source>
        <dbReference type="Proteomes" id="UP000276133"/>
    </source>
</evidence>
<accession>A0A3M7QLX1</accession>
<dbReference type="AlphaFoldDB" id="A0A3M7QLX1"/>
<name>A0A3M7QLX1_BRAPC</name>
<evidence type="ECO:0000256" key="1">
    <source>
        <dbReference type="SAM" id="Phobius"/>
    </source>
</evidence>
<feature type="transmembrane region" description="Helical" evidence="1">
    <location>
        <begin position="45"/>
        <end position="62"/>
    </location>
</feature>
<reference evidence="2 3" key="1">
    <citation type="journal article" date="2018" name="Sci. Rep.">
        <title>Genomic signatures of local adaptation to the degree of environmental predictability in rotifers.</title>
        <authorList>
            <person name="Franch-Gras L."/>
            <person name="Hahn C."/>
            <person name="Garcia-Roger E.M."/>
            <person name="Carmona M.J."/>
            <person name="Serra M."/>
            <person name="Gomez A."/>
        </authorList>
    </citation>
    <scope>NUCLEOTIDE SEQUENCE [LARGE SCALE GENOMIC DNA]</scope>
    <source>
        <strain evidence="2">HYR1</strain>
    </source>
</reference>
<dbReference type="EMBL" id="REGN01005811">
    <property type="protein sequence ID" value="RNA11938.1"/>
    <property type="molecule type" value="Genomic_DNA"/>
</dbReference>
<keyword evidence="3" id="KW-1185">Reference proteome</keyword>
<proteinExistence type="predicted"/>